<feature type="non-terminal residue" evidence="2">
    <location>
        <position position="1"/>
    </location>
</feature>
<feature type="region of interest" description="Disordered" evidence="1">
    <location>
        <begin position="1"/>
        <end position="20"/>
    </location>
</feature>
<dbReference type="OrthoDB" id="9398260at2759"/>
<dbReference type="InterPro" id="IPR021281">
    <property type="entry name" value="SNAPC2"/>
</dbReference>
<keyword evidence="3" id="KW-1185">Reference proteome</keyword>
<dbReference type="PANTHER" id="PTHR15132:SF1">
    <property type="entry name" value="SNRNA-ACTIVATING PROTEIN COMPLEX SUBUNIT 2"/>
    <property type="match status" value="1"/>
</dbReference>
<name>A0A852HGP9_9PASS</name>
<dbReference type="GO" id="GO:0016604">
    <property type="term" value="C:nuclear body"/>
    <property type="evidence" value="ECO:0007669"/>
    <property type="project" value="TreeGrafter"/>
</dbReference>
<dbReference type="GO" id="GO:0016251">
    <property type="term" value="F:RNA polymerase II general transcription initiation factor activity"/>
    <property type="evidence" value="ECO:0007669"/>
    <property type="project" value="InterPro"/>
</dbReference>
<dbReference type="PANTHER" id="PTHR15132">
    <property type="entry name" value="SNRNA-ACTIVATING PROTEIN COMPLEX SUBUNIT 2"/>
    <property type="match status" value="1"/>
</dbReference>
<evidence type="ECO:0000256" key="1">
    <source>
        <dbReference type="SAM" id="MobiDB-lite"/>
    </source>
</evidence>
<proteinExistence type="predicted"/>
<dbReference type="Proteomes" id="UP000653383">
    <property type="component" value="Unassembled WGS sequence"/>
</dbReference>
<dbReference type="Pfam" id="PF11035">
    <property type="entry name" value="SNAPC2"/>
    <property type="match status" value="1"/>
</dbReference>
<feature type="region of interest" description="Disordered" evidence="1">
    <location>
        <begin position="90"/>
        <end position="111"/>
    </location>
</feature>
<dbReference type="GO" id="GO:0009301">
    <property type="term" value="P:snRNA transcription"/>
    <property type="evidence" value="ECO:0007669"/>
    <property type="project" value="InterPro"/>
</dbReference>
<feature type="non-terminal residue" evidence="2">
    <location>
        <position position="111"/>
    </location>
</feature>
<dbReference type="AlphaFoldDB" id="A0A852HGP9"/>
<evidence type="ECO:0000313" key="2">
    <source>
        <dbReference type="EMBL" id="NXX26160.1"/>
    </source>
</evidence>
<reference evidence="2" key="1">
    <citation type="submission" date="2020-02" db="EMBL/GenBank/DDBJ databases">
        <title>Bird 10,000 Genomes (B10K) Project - Family phase.</title>
        <authorList>
            <person name="Zhang G."/>
        </authorList>
    </citation>
    <scope>NUCLEOTIDE SEQUENCE</scope>
    <source>
        <strain evidence="2">B10K-DU-002-40</strain>
        <tissue evidence="2">Muscle</tissue>
    </source>
</reference>
<evidence type="ECO:0000313" key="3">
    <source>
        <dbReference type="Proteomes" id="UP000653383"/>
    </source>
</evidence>
<protein>
    <submittedName>
        <fullName evidence="2">SNPC2 protein</fullName>
    </submittedName>
</protein>
<organism evidence="2 3">
    <name type="scientific">Nicator chloris</name>
    <dbReference type="NCBI Taxonomy" id="237433"/>
    <lineage>
        <taxon>Eukaryota</taxon>
        <taxon>Metazoa</taxon>
        <taxon>Chordata</taxon>
        <taxon>Craniata</taxon>
        <taxon>Vertebrata</taxon>
        <taxon>Euteleostomi</taxon>
        <taxon>Archelosauria</taxon>
        <taxon>Archosauria</taxon>
        <taxon>Dinosauria</taxon>
        <taxon>Saurischia</taxon>
        <taxon>Theropoda</taxon>
        <taxon>Coelurosauria</taxon>
        <taxon>Aves</taxon>
        <taxon>Neognathae</taxon>
        <taxon>Neoaves</taxon>
        <taxon>Telluraves</taxon>
        <taxon>Australaves</taxon>
        <taxon>Passeriformes</taxon>
        <taxon>Sylvioidea</taxon>
        <taxon>Pycnonotidae</taxon>
        <taxon>Nicator</taxon>
    </lineage>
</organism>
<dbReference type="EMBL" id="WAAE01003796">
    <property type="protein sequence ID" value="NXX26160.1"/>
    <property type="molecule type" value="Genomic_DNA"/>
</dbReference>
<comment type="caution">
    <text evidence="2">The sequence shown here is derived from an EMBL/GenBank/DDBJ whole genome shotgun (WGS) entry which is preliminary data.</text>
</comment>
<sequence length="111" mass="11890">PARFLEPPPSPERPQRGPWGLHEKRALLEALEALARCGLPEQLLPAALREKLPRRSEEELWQDLAETLVGGALEGPPSAAFSQVLTVAGTEPLTLEHSRAPQNPGPPPGAG</sequence>
<accession>A0A852HGP9</accession>
<gene>
    <name evidence="2" type="primary">Snapc2</name>
    <name evidence="2" type="ORF">NICCHL_R15304</name>
</gene>
<feature type="compositionally biased region" description="Pro residues" evidence="1">
    <location>
        <begin position="1"/>
        <end position="12"/>
    </location>
</feature>